<dbReference type="InterPro" id="IPR036736">
    <property type="entry name" value="ACP-like_sf"/>
</dbReference>
<evidence type="ECO:0000256" key="2">
    <source>
        <dbReference type="ARBA" id="ARBA00022450"/>
    </source>
</evidence>
<accession>A0A1H7FZL4</accession>
<keyword evidence="2" id="KW-0596">Phosphopantetheine</keyword>
<dbReference type="Pfam" id="PF00550">
    <property type="entry name" value="PP-binding"/>
    <property type="match status" value="1"/>
</dbReference>
<dbReference type="Gene3D" id="1.10.1200.10">
    <property type="entry name" value="ACP-like"/>
    <property type="match status" value="1"/>
</dbReference>
<dbReference type="PROSITE" id="PS00012">
    <property type="entry name" value="PHOSPHOPANTETHEINE"/>
    <property type="match status" value="1"/>
</dbReference>
<dbReference type="GO" id="GO:0047527">
    <property type="term" value="F:2,3-dihydroxybenzoate-serine ligase activity"/>
    <property type="evidence" value="ECO:0007669"/>
    <property type="project" value="TreeGrafter"/>
</dbReference>
<dbReference type="InterPro" id="IPR006162">
    <property type="entry name" value="Ppantetheine_attach_site"/>
</dbReference>
<dbReference type="InterPro" id="IPR001242">
    <property type="entry name" value="Condensation_dom"/>
</dbReference>
<dbReference type="PANTHER" id="PTHR45527:SF1">
    <property type="entry name" value="FATTY ACID SYNTHASE"/>
    <property type="match status" value="1"/>
</dbReference>
<dbReference type="GO" id="GO:0031177">
    <property type="term" value="F:phosphopantetheine binding"/>
    <property type="evidence" value="ECO:0007669"/>
    <property type="project" value="InterPro"/>
</dbReference>
<dbReference type="SMART" id="SM00823">
    <property type="entry name" value="PKS_PP"/>
    <property type="match status" value="1"/>
</dbReference>
<dbReference type="RefSeq" id="WP_042456125.1">
    <property type="nucleotide sequence ID" value="NZ_BBPN01000040.1"/>
</dbReference>
<proteinExistence type="predicted"/>
<dbReference type="GO" id="GO:0043041">
    <property type="term" value="P:amino acid activation for nonribosomal peptide biosynthetic process"/>
    <property type="evidence" value="ECO:0007669"/>
    <property type="project" value="TreeGrafter"/>
</dbReference>
<keyword evidence="6" id="KW-1185">Reference proteome</keyword>
<gene>
    <name evidence="5" type="ORF">SAMN05414137_101473</name>
</gene>
<comment type="cofactor">
    <cofactor evidence="1">
        <name>pantetheine 4'-phosphate</name>
        <dbReference type="ChEBI" id="CHEBI:47942"/>
    </cofactor>
</comment>
<organism evidence="5 6">
    <name type="scientific">Streptacidiphilus jiangxiensis</name>
    <dbReference type="NCBI Taxonomy" id="235985"/>
    <lineage>
        <taxon>Bacteria</taxon>
        <taxon>Bacillati</taxon>
        <taxon>Actinomycetota</taxon>
        <taxon>Actinomycetes</taxon>
        <taxon>Kitasatosporales</taxon>
        <taxon>Streptomycetaceae</taxon>
        <taxon>Streptacidiphilus</taxon>
    </lineage>
</organism>
<evidence type="ECO:0000313" key="6">
    <source>
        <dbReference type="Proteomes" id="UP000183015"/>
    </source>
</evidence>
<dbReference type="Pfam" id="PF00668">
    <property type="entry name" value="Condensation"/>
    <property type="match status" value="1"/>
</dbReference>
<dbReference type="OrthoDB" id="2472181at2"/>
<dbReference type="InterPro" id="IPR020806">
    <property type="entry name" value="PKS_PP-bd"/>
</dbReference>
<dbReference type="GO" id="GO:0008610">
    <property type="term" value="P:lipid biosynthetic process"/>
    <property type="evidence" value="ECO:0007669"/>
    <property type="project" value="UniProtKB-ARBA"/>
</dbReference>
<dbReference type="STRING" id="235985.SAMN05414137_101473"/>
<dbReference type="eggNOG" id="COG1020">
    <property type="taxonomic scope" value="Bacteria"/>
</dbReference>
<dbReference type="EMBL" id="FOAZ01000001">
    <property type="protein sequence ID" value="SEK31348.1"/>
    <property type="molecule type" value="Genomic_DNA"/>
</dbReference>
<evidence type="ECO:0000256" key="1">
    <source>
        <dbReference type="ARBA" id="ARBA00001957"/>
    </source>
</evidence>
<evidence type="ECO:0000259" key="4">
    <source>
        <dbReference type="PROSITE" id="PS50075"/>
    </source>
</evidence>
<reference evidence="6" key="1">
    <citation type="submission" date="2016-10" db="EMBL/GenBank/DDBJ databases">
        <authorList>
            <person name="Varghese N."/>
        </authorList>
    </citation>
    <scope>NUCLEOTIDE SEQUENCE [LARGE SCALE GENOMIC DNA]</scope>
    <source>
        <strain evidence="6">DSM 45096 / BCRC 16803 / CGMCC 4.1857 / CIP 109030 / JCM 12277 / KCTC 19219 / NBRC 100920 / 33214</strain>
    </source>
</reference>
<dbReference type="GO" id="GO:0009366">
    <property type="term" value="C:enterobactin synthetase complex"/>
    <property type="evidence" value="ECO:0007669"/>
    <property type="project" value="TreeGrafter"/>
</dbReference>
<dbReference type="GO" id="GO:0005829">
    <property type="term" value="C:cytosol"/>
    <property type="evidence" value="ECO:0007669"/>
    <property type="project" value="TreeGrafter"/>
</dbReference>
<protein>
    <submittedName>
        <fullName evidence="5">Condensation domain-containing protein</fullName>
    </submittedName>
</protein>
<evidence type="ECO:0000313" key="5">
    <source>
        <dbReference type="EMBL" id="SEK31348.1"/>
    </source>
</evidence>
<dbReference type="InterPro" id="IPR023213">
    <property type="entry name" value="CAT-like_dom_sf"/>
</dbReference>
<keyword evidence="3" id="KW-0597">Phosphoprotein</keyword>
<dbReference type="InterPro" id="IPR009081">
    <property type="entry name" value="PP-bd_ACP"/>
</dbReference>
<dbReference type="PANTHER" id="PTHR45527">
    <property type="entry name" value="NONRIBOSOMAL PEPTIDE SYNTHETASE"/>
    <property type="match status" value="1"/>
</dbReference>
<dbReference type="GO" id="GO:0009239">
    <property type="term" value="P:enterobactin biosynthetic process"/>
    <property type="evidence" value="ECO:0007669"/>
    <property type="project" value="TreeGrafter"/>
</dbReference>
<dbReference type="AlphaFoldDB" id="A0A1H7FZL4"/>
<dbReference type="SUPFAM" id="SSF52777">
    <property type="entry name" value="CoA-dependent acyltransferases"/>
    <property type="match status" value="2"/>
</dbReference>
<dbReference type="SUPFAM" id="SSF47336">
    <property type="entry name" value="ACP-like"/>
    <property type="match status" value="1"/>
</dbReference>
<dbReference type="Proteomes" id="UP000183015">
    <property type="component" value="Unassembled WGS sequence"/>
</dbReference>
<dbReference type="Gene3D" id="3.30.559.30">
    <property type="entry name" value="Nonribosomal peptide synthetase, condensation domain"/>
    <property type="match status" value="1"/>
</dbReference>
<name>A0A1H7FZL4_STRJI</name>
<evidence type="ECO:0000256" key="3">
    <source>
        <dbReference type="ARBA" id="ARBA00022553"/>
    </source>
</evidence>
<dbReference type="PROSITE" id="PS50075">
    <property type="entry name" value="CARRIER"/>
    <property type="match status" value="1"/>
</dbReference>
<dbReference type="Gene3D" id="3.30.559.10">
    <property type="entry name" value="Chloramphenicol acetyltransferase-like domain"/>
    <property type="match status" value="1"/>
</dbReference>
<sequence length="509" mass="52726">MSPLAIAQHGMWISARTGAGTAYHMPVVITLDHDPDLAALTEACRLVVERHPLLGSAVAERDGVPVFVPAAEQAPLTKAEGLAEVVAEPFDLERGPLVRFALVGGRTLVVVAHHLVFDGLSKDLLVAELAAAYRAVGAPGRAAGDVGAADGAPAVAGAPDAATTDADAAGVARDAAAVLAEAGVFWGGRWREPAALAVPGGTLRSRAASPGEASEFRLDLPELPGLTRFEVLTAALHALLGSYGNAEVATAIDLSTRTPAEADLIGCYVNELPLFSRPAPETSFAAFAAGLREELRASYAFRAVPLSRAVPGLRPHAALAPVSLSYRRRASQDVAAGLGEVEWLAFNGTVRGALQLQFAVAGESGEALVSLRHDPRELVDAAGFAADLSALLAAVAADPARPLGELLTFTAPTVGATVGTSDVQKHSDAAPRASVDADDPMVARILAIWEQVLDLSPIEPDDDLFDLGGHSLTITQIIARMQQQLGVEISLDDFFDNPTVAGVVAVIRS</sequence>
<feature type="domain" description="Carrier" evidence="4">
    <location>
        <begin position="436"/>
        <end position="509"/>
    </location>
</feature>